<feature type="signal peptide" evidence="1">
    <location>
        <begin position="1"/>
        <end position="22"/>
    </location>
</feature>
<proteinExistence type="predicted"/>
<feature type="chain" id="PRO_5026721997" evidence="1">
    <location>
        <begin position="23"/>
        <end position="244"/>
    </location>
</feature>
<keyword evidence="1" id="KW-0732">Signal</keyword>
<evidence type="ECO:0000256" key="1">
    <source>
        <dbReference type="SAM" id="SignalP"/>
    </source>
</evidence>
<dbReference type="AlphaFoldDB" id="A0A6J2T5V7"/>
<organism evidence="2 3">
    <name type="scientific">Drosophila lebanonensis</name>
    <name type="common">Fruit fly</name>
    <name type="synonym">Scaptodrosophila lebanonensis</name>
    <dbReference type="NCBI Taxonomy" id="7225"/>
    <lineage>
        <taxon>Eukaryota</taxon>
        <taxon>Metazoa</taxon>
        <taxon>Ecdysozoa</taxon>
        <taxon>Arthropoda</taxon>
        <taxon>Hexapoda</taxon>
        <taxon>Insecta</taxon>
        <taxon>Pterygota</taxon>
        <taxon>Neoptera</taxon>
        <taxon>Endopterygota</taxon>
        <taxon>Diptera</taxon>
        <taxon>Brachycera</taxon>
        <taxon>Muscomorpha</taxon>
        <taxon>Ephydroidea</taxon>
        <taxon>Drosophilidae</taxon>
        <taxon>Scaptodrosophila</taxon>
    </lineage>
</organism>
<gene>
    <name evidence="3" type="primary">LOC115622495</name>
</gene>
<name>A0A6J2T5V7_DROLE</name>
<protein>
    <submittedName>
        <fullName evidence="3">Uncharacterized protein LOC115622495</fullName>
    </submittedName>
</protein>
<sequence>MSWPCQQLMLLLVVLLLSDAHARSVVTSPFTGTNTLLLALGDATKALQAAKENLEDASMRQYQQKSQPATSTIVVQDWSLVCKELCGAGLSVTPSPCASECAGQVALPGPTLAPAPRDNAAILSPEFGLAICENLCKLKLGGVQCTCNVSEAPPPPTTLQATNDVLYYQTHTSFSPQQLSHVIEAGLSQNVAAHGSELRTVSAQPSSDVDPTASDPDWNEMCKVLCSTGDGGSLCNCDLTPFIS</sequence>
<accession>A0A6J2T5V7</accession>
<evidence type="ECO:0000313" key="2">
    <source>
        <dbReference type="Proteomes" id="UP000504634"/>
    </source>
</evidence>
<dbReference type="GeneID" id="115622495"/>
<dbReference type="RefSeq" id="XP_030372301.1">
    <property type="nucleotide sequence ID" value="XM_030516441.1"/>
</dbReference>
<keyword evidence="2" id="KW-1185">Reference proteome</keyword>
<evidence type="ECO:0000313" key="3">
    <source>
        <dbReference type="RefSeq" id="XP_030372301.1"/>
    </source>
</evidence>
<dbReference type="Proteomes" id="UP000504634">
    <property type="component" value="Unplaced"/>
</dbReference>
<dbReference type="OrthoDB" id="8173223at2759"/>
<reference evidence="3" key="1">
    <citation type="submission" date="2025-08" db="UniProtKB">
        <authorList>
            <consortium name="RefSeq"/>
        </authorList>
    </citation>
    <scope>IDENTIFICATION</scope>
    <source>
        <strain evidence="3">11010-0011.00</strain>
        <tissue evidence="3">Whole body</tissue>
    </source>
</reference>